<reference evidence="1 2" key="1">
    <citation type="submission" date="2024-09" db="EMBL/GenBank/DDBJ databases">
        <authorList>
            <person name="Sun Q."/>
            <person name="Mori K."/>
        </authorList>
    </citation>
    <scope>NUCLEOTIDE SEQUENCE [LARGE SCALE GENOMIC DNA]</scope>
    <source>
        <strain evidence="1 2">JCM 3028</strain>
    </source>
</reference>
<comment type="caution">
    <text evidence="1">The sequence shown here is derived from an EMBL/GenBank/DDBJ whole genome shotgun (WGS) entry which is preliminary data.</text>
</comment>
<keyword evidence="2" id="KW-1185">Reference proteome</keyword>
<proteinExistence type="predicted"/>
<dbReference type="RefSeq" id="WP_386162859.1">
    <property type="nucleotide sequence ID" value="NZ_JBHMBS010000037.1"/>
</dbReference>
<dbReference type="Proteomes" id="UP001589610">
    <property type="component" value="Unassembled WGS sequence"/>
</dbReference>
<evidence type="ECO:0000313" key="2">
    <source>
        <dbReference type="Proteomes" id="UP001589610"/>
    </source>
</evidence>
<sequence length="46" mass="4526">MLVEVVGQSIQRPAPFADLLLDGFTGAGIRPAGTGRTGTAEVGAGA</sequence>
<accession>A0ABV5TRA5</accession>
<protein>
    <submittedName>
        <fullName evidence="1">Uncharacterized protein</fullName>
    </submittedName>
</protein>
<evidence type="ECO:0000313" key="1">
    <source>
        <dbReference type="EMBL" id="MFB9681681.1"/>
    </source>
</evidence>
<dbReference type="EMBL" id="JBHMBS010000037">
    <property type="protein sequence ID" value="MFB9681681.1"/>
    <property type="molecule type" value="Genomic_DNA"/>
</dbReference>
<gene>
    <name evidence="1" type="ORF">ACFFRH_39910</name>
</gene>
<name>A0ABV5TRA5_9ACTN</name>
<organism evidence="1 2">
    <name type="scientific">Streptosporangium vulgare</name>
    <dbReference type="NCBI Taxonomy" id="46190"/>
    <lineage>
        <taxon>Bacteria</taxon>
        <taxon>Bacillati</taxon>
        <taxon>Actinomycetota</taxon>
        <taxon>Actinomycetes</taxon>
        <taxon>Streptosporangiales</taxon>
        <taxon>Streptosporangiaceae</taxon>
        <taxon>Streptosporangium</taxon>
    </lineage>
</organism>